<reference evidence="1 2" key="1">
    <citation type="submission" date="2013-01" db="EMBL/GenBank/DDBJ databases">
        <authorList>
            <person name="Harkins D.M."/>
            <person name="Durkin A.S."/>
            <person name="Brinkac L.M."/>
            <person name="Haft D.H."/>
            <person name="Selengut J.D."/>
            <person name="Sanka R."/>
            <person name="DePew J."/>
            <person name="Purushe J."/>
            <person name="Whelen A.C."/>
            <person name="Vinetz J.M."/>
            <person name="Sutton G.G."/>
            <person name="Nierman W.C."/>
            <person name="Fouts D.E."/>
        </authorList>
    </citation>
    <scope>NUCLEOTIDE SEQUENCE [LARGE SCALE GENOMIC DNA]</scope>
    <source>
        <strain evidence="1 2">2007001578</strain>
    </source>
</reference>
<evidence type="ECO:0000313" key="2">
    <source>
        <dbReference type="Proteomes" id="UP000012099"/>
    </source>
</evidence>
<protein>
    <submittedName>
        <fullName evidence="1">Uncharacterized protein</fullName>
    </submittedName>
</protein>
<evidence type="ECO:0000313" key="1">
    <source>
        <dbReference type="EMBL" id="EMM99040.1"/>
    </source>
</evidence>
<accession>A0ABP2T413</accession>
<sequence length="55" mass="6824">MLYPFFCDSFNVFVDFLSPFLNKFFINENSFVELLFINVDKFLKRRINNKKRFEM</sequence>
<organism evidence="1 2">
    <name type="scientific">Leptospira noguchii str. 2007001578</name>
    <dbReference type="NCBI Taxonomy" id="1049974"/>
    <lineage>
        <taxon>Bacteria</taxon>
        <taxon>Pseudomonadati</taxon>
        <taxon>Spirochaetota</taxon>
        <taxon>Spirochaetia</taxon>
        <taxon>Leptospirales</taxon>
        <taxon>Leptospiraceae</taxon>
        <taxon>Leptospira</taxon>
    </lineage>
</organism>
<name>A0ABP2T413_9LEPT</name>
<keyword evidence="2" id="KW-1185">Reference proteome</keyword>
<dbReference type="Proteomes" id="UP000012099">
    <property type="component" value="Unassembled WGS sequence"/>
</dbReference>
<proteinExistence type="predicted"/>
<gene>
    <name evidence="1" type="ORF">LEP1GSC035_4044</name>
</gene>
<dbReference type="EMBL" id="AHMH02000133">
    <property type="protein sequence ID" value="EMM99040.1"/>
    <property type="molecule type" value="Genomic_DNA"/>
</dbReference>
<comment type="caution">
    <text evidence="1">The sequence shown here is derived from an EMBL/GenBank/DDBJ whole genome shotgun (WGS) entry which is preliminary data.</text>
</comment>